<proteinExistence type="predicted"/>
<dbReference type="AlphaFoldDB" id="A0A1G4AX52"/>
<protein>
    <submittedName>
        <fullName evidence="1">Uncharacterized protein</fullName>
    </submittedName>
</protein>
<comment type="caution">
    <text evidence="1">The sequence shown here is derived from an EMBL/GenBank/DDBJ whole genome shotgun (WGS) entry which is preliminary data.</text>
</comment>
<dbReference type="GeneID" id="34564103"/>
<dbReference type="Proteomes" id="UP000176998">
    <property type="component" value="Unassembled WGS sequence"/>
</dbReference>
<feature type="non-terminal residue" evidence="1">
    <location>
        <position position="1"/>
    </location>
</feature>
<evidence type="ECO:0000313" key="1">
    <source>
        <dbReference type="EMBL" id="OHE93739.1"/>
    </source>
</evidence>
<organism evidence="1 2">
    <name type="scientific">Colletotrichum orchidophilum</name>
    <dbReference type="NCBI Taxonomy" id="1209926"/>
    <lineage>
        <taxon>Eukaryota</taxon>
        <taxon>Fungi</taxon>
        <taxon>Dikarya</taxon>
        <taxon>Ascomycota</taxon>
        <taxon>Pezizomycotina</taxon>
        <taxon>Sordariomycetes</taxon>
        <taxon>Hypocreomycetidae</taxon>
        <taxon>Glomerellales</taxon>
        <taxon>Glomerellaceae</taxon>
        <taxon>Colletotrichum</taxon>
    </lineage>
</organism>
<accession>A0A1G4AX52</accession>
<keyword evidence="2" id="KW-1185">Reference proteome</keyword>
<dbReference type="RefSeq" id="XP_022470903.1">
    <property type="nucleotide sequence ID" value="XM_022622593.1"/>
</dbReference>
<name>A0A1G4AX52_9PEZI</name>
<reference evidence="1 2" key="1">
    <citation type="submission" date="2016-09" db="EMBL/GenBank/DDBJ databases">
        <authorList>
            <person name="Capua I."/>
            <person name="De Benedictis P."/>
            <person name="Joannis T."/>
            <person name="Lombin L.H."/>
            <person name="Cattoli G."/>
        </authorList>
    </citation>
    <scope>NUCLEOTIDE SEQUENCE [LARGE SCALE GENOMIC DNA]</scope>
    <source>
        <strain evidence="1 2">IMI 309357</strain>
    </source>
</reference>
<dbReference type="EMBL" id="MJBS01000113">
    <property type="protein sequence ID" value="OHE93739.1"/>
    <property type="molecule type" value="Genomic_DNA"/>
</dbReference>
<evidence type="ECO:0000313" key="2">
    <source>
        <dbReference type="Proteomes" id="UP000176998"/>
    </source>
</evidence>
<gene>
    <name evidence="1" type="ORF">CORC01_10966</name>
</gene>
<sequence length="60" mass="6920">QSRTPFTGRHWTRLSHSPPHPLYRRVTPPAIGYMACNTPMALLCIRQHAHHDMARQGTLF</sequence>